<protein>
    <recommendedName>
        <fullName evidence="7">5'-nucleotidase SurE</fullName>
        <ecNumber evidence="7">3.1.3.5</ecNumber>
    </recommendedName>
    <alternativeName>
        <fullName evidence="7">Nucleoside 5'-monophosphate phosphohydrolase</fullName>
    </alternativeName>
</protein>
<dbReference type="Pfam" id="PF01975">
    <property type="entry name" value="SurE"/>
    <property type="match status" value="1"/>
</dbReference>
<keyword evidence="5 7" id="KW-0547">Nucleotide-binding</keyword>
<dbReference type="HAMAP" id="MF_00060">
    <property type="entry name" value="SurE"/>
    <property type="match status" value="1"/>
</dbReference>
<dbReference type="GO" id="GO:0008253">
    <property type="term" value="F:5'-nucleotidase activity"/>
    <property type="evidence" value="ECO:0007669"/>
    <property type="project" value="UniProtKB-EC"/>
</dbReference>
<feature type="binding site" evidence="7">
    <location>
        <position position="96"/>
    </location>
    <ligand>
        <name>a divalent metal cation</name>
        <dbReference type="ChEBI" id="CHEBI:60240"/>
    </ligand>
</feature>
<comment type="cofactor">
    <cofactor evidence="7">
        <name>a divalent metal cation</name>
        <dbReference type="ChEBI" id="CHEBI:60240"/>
    </cofactor>
    <text evidence="7">Binds 1 divalent metal cation per subunit.</text>
</comment>
<dbReference type="GO" id="GO:0008254">
    <property type="term" value="F:3'-nucleotidase activity"/>
    <property type="evidence" value="ECO:0007669"/>
    <property type="project" value="UniProtKB-EC"/>
</dbReference>
<proteinExistence type="inferred from homology"/>
<comment type="subcellular location">
    <subcellularLocation>
        <location evidence="7">Cytoplasm</location>
    </subcellularLocation>
</comment>
<feature type="binding site" evidence="7">
    <location>
        <position position="8"/>
    </location>
    <ligand>
        <name>a divalent metal cation</name>
        <dbReference type="ChEBI" id="CHEBI:60240"/>
    </ligand>
</feature>
<dbReference type="InterPro" id="IPR002828">
    <property type="entry name" value="SurE-like_Pase/nucleotidase"/>
</dbReference>
<evidence type="ECO:0000256" key="6">
    <source>
        <dbReference type="ARBA" id="ARBA00022801"/>
    </source>
</evidence>
<keyword evidence="10" id="KW-1185">Reference proteome</keyword>
<dbReference type="NCBIfam" id="TIGR00087">
    <property type="entry name" value="surE"/>
    <property type="match status" value="1"/>
</dbReference>
<gene>
    <name evidence="7 9" type="primary">surE</name>
    <name evidence="9" type="ORF">NZD86_12565</name>
</gene>
<comment type="catalytic activity">
    <reaction evidence="1 7">
        <text>a ribonucleoside 5'-phosphate + H2O = a ribonucleoside + phosphate</text>
        <dbReference type="Rhea" id="RHEA:12484"/>
        <dbReference type="ChEBI" id="CHEBI:15377"/>
        <dbReference type="ChEBI" id="CHEBI:18254"/>
        <dbReference type="ChEBI" id="CHEBI:43474"/>
        <dbReference type="ChEBI" id="CHEBI:58043"/>
        <dbReference type="EC" id="3.1.3.5"/>
    </reaction>
</comment>
<feature type="binding site" evidence="7">
    <location>
        <position position="9"/>
    </location>
    <ligand>
        <name>a divalent metal cation</name>
        <dbReference type="ChEBI" id="CHEBI:60240"/>
    </ligand>
</feature>
<organism evidence="9 10">
    <name type="scientific">Alicyclobacillus dauci</name>
    <dbReference type="NCBI Taxonomy" id="1475485"/>
    <lineage>
        <taxon>Bacteria</taxon>
        <taxon>Bacillati</taxon>
        <taxon>Bacillota</taxon>
        <taxon>Bacilli</taxon>
        <taxon>Bacillales</taxon>
        <taxon>Alicyclobacillaceae</taxon>
        <taxon>Alicyclobacillus</taxon>
    </lineage>
</organism>
<sequence length="246" mass="26915">MRILISNDDGIGAAGIRALCLAVSKDAQVTVVAPHQERSASSHGISIHRPLRVEKMEVPGASEAYKTSGTPVDCVKWALAVLHRERPFDLMLSGINAGANLATDVLYSGTVAAAGEASLQGLKSIAFSLVGPPFTFNDNVIKATYDMYQVLKDVDVPADTFLSVNLPPSPNARKYAWTTLGVRKYHDEFASELDENGVQVYRYGGDIVDERETKGTDVAAVRNGYISITPLRYRFTNEEYYKQIKQ</sequence>
<evidence type="ECO:0000256" key="1">
    <source>
        <dbReference type="ARBA" id="ARBA00000815"/>
    </source>
</evidence>
<dbReference type="Proteomes" id="UP001164803">
    <property type="component" value="Chromosome"/>
</dbReference>
<evidence type="ECO:0000256" key="3">
    <source>
        <dbReference type="ARBA" id="ARBA00022490"/>
    </source>
</evidence>
<dbReference type="PANTHER" id="PTHR30457">
    <property type="entry name" value="5'-NUCLEOTIDASE SURE"/>
    <property type="match status" value="1"/>
</dbReference>
<name>A0ABY6YX42_9BACL</name>
<feature type="binding site" evidence="7">
    <location>
        <position position="39"/>
    </location>
    <ligand>
        <name>a divalent metal cation</name>
        <dbReference type="ChEBI" id="CHEBI:60240"/>
    </ligand>
</feature>
<evidence type="ECO:0000313" key="9">
    <source>
        <dbReference type="EMBL" id="WAH35149.1"/>
    </source>
</evidence>
<comment type="function">
    <text evidence="7">Nucleotidase that shows phosphatase activity on nucleoside 5'-monophosphates.</text>
</comment>
<evidence type="ECO:0000313" key="10">
    <source>
        <dbReference type="Proteomes" id="UP001164803"/>
    </source>
</evidence>
<dbReference type="EMBL" id="CP104064">
    <property type="protein sequence ID" value="WAH35149.1"/>
    <property type="molecule type" value="Genomic_DNA"/>
</dbReference>
<accession>A0ABY6YX42</accession>
<evidence type="ECO:0000259" key="8">
    <source>
        <dbReference type="Pfam" id="PF01975"/>
    </source>
</evidence>
<keyword evidence="3 7" id="KW-0963">Cytoplasm</keyword>
<dbReference type="EC" id="3.1.3.5" evidence="7"/>
<comment type="similarity">
    <text evidence="2 7">Belongs to the SurE nucleotidase family.</text>
</comment>
<keyword evidence="4 7" id="KW-0479">Metal-binding</keyword>
<dbReference type="SUPFAM" id="SSF64167">
    <property type="entry name" value="SurE-like"/>
    <property type="match status" value="1"/>
</dbReference>
<evidence type="ECO:0000256" key="5">
    <source>
        <dbReference type="ARBA" id="ARBA00022741"/>
    </source>
</evidence>
<reference evidence="9" key="1">
    <citation type="submission" date="2022-08" db="EMBL/GenBank/DDBJ databases">
        <title>Alicyclobacillus dauci DSM2870, complete genome.</title>
        <authorList>
            <person name="Wang Q."/>
            <person name="Cai R."/>
            <person name="Wang Z."/>
        </authorList>
    </citation>
    <scope>NUCLEOTIDE SEQUENCE</scope>
    <source>
        <strain evidence="9">DSM 28700</strain>
    </source>
</reference>
<dbReference type="PANTHER" id="PTHR30457:SF12">
    <property type="entry name" value="5'_3'-NUCLEOTIDASE SURE"/>
    <property type="match status" value="1"/>
</dbReference>
<evidence type="ECO:0000256" key="4">
    <source>
        <dbReference type="ARBA" id="ARBA00022723"/>
    </source>
</evidence>
<dbReference type="InterPro" id="IPR036523">
    <property type="entry name" value="SurE-like_sf"/>
</dbReference>
<evidence type="ECO:0000256" key="2">
    <source>
        <dbReference type="ARBA" id="ARBA00011062"/>
    </source>
</evidence>
<evidence type="ECO:0000256" key="7">
    <source>
        <dbReference type="HAMAP-Rule" id="MF_00060"/>
    </source>
</evidence>
<dbReference type="InterPro" id="IPR030048">
    <property type="entry name" value="SurE"/>
</dbReference>
<dbReference type="Gene3D" id="3.40.1210.10">
    <property type="entry name" value="Survival protein SurE-like phosphatase/nucleotidase"/>
    <property type="match status" value="1"/>
</dbReference>
<keyword evidence="6 7" id="KW-0378">Hydrolase</keyword>
<feature type="domain" description="Survival protein SurE-like phosphatase/nucleotidase" evidence="8">
    <location>
        <begin position="3"/>
        <end position="186"/>
    </location>
</feature>
<dbReference type="RefSeq" id="WP_268042082.1">
    <property type="nucleotide sequence ID" value="NZ_CP104064.1"/>
</dbReference>